<sequence>MHSSSRTSTAARRLAAADPAGMIYGAIVSAAAMATVSLHTDQAQRVAIGTGVVLAIYWLADLYVHALSVRFDGDSRGLVRRLVHAAGHKASVLKGGVPTIAAYLVTYVLVRDVSVAAYTALGVTIVLLIIAGYLGARQAGSPERAAVVEGFGAGLLGVLVVVAKSLLH</sequence>
<organism evidence="2 3">
    <name type="scientific">Nocardioides euryhalodurans</name>
    <dbReference type="NCBI Taxonomy" id="2518370"/>
    <lineage>
        <taxon>Bacteria</taxon>
        <taxon>Bacillati</taxon>
        <taxon>Actinomycetota</taxon>
        <taxon>Actinomycetes</taxon>
        <taxon>Propionibacteriales</taxon>
        <taxon>Nocardioidaceae</taxon>
        <taxon>Nocardioides</taxon>
    </lineage>
</organism>
<feature type="transmembrane region" description="Helical" evidence="1">
    <location>
        <begin position="46"/>
        <end position="69"/>
    </location>
</feature>
<keyword evidence="3" id="KW-1185">Reference proteome</keyword>
<dbReference type="RefSeq" id="WP_135073674.1">
    <property type="nucleotide sequence ID" value="NZ_CP038267.1"/>
</dbReference>
<keyword evidence="1" id="KW-1133">Transmembrane helix</keyword>
<protein>
    <submittedName>
        <fullName evidence="2">Uncharacterized protein</fullName>
    </submittedName>
</protein>
<feature type="transmembrane region" description="Helical" evidence="1">
    <location>
        <begin position="90"/>
        <end position="109"/>
    </location>
</feature>
<proteinExistence type="predicted"/>
<dbReference type="KEGG" id="noy:EXE57_02410"/>
<evidence type="ECO:0000313" key="3">
    <source>
        <dbReference type="Proteomes" id="UP000294894"/>
    </source>
</evidence>
<name>A0A4P7GHN6_9ACTN</name>
<keyword evidence="1" id="KW-0812">Transmembrane</keyword>
<reference evidence="2 3" key="1">
    <citation type="submission" date="2019-03" db="EMBL/GenBank/DDBJ databases">
        <title>Three New Species of Nocardioides, Nocardioides euryhalodurans sp. nov., Nocardioides seonyuensis sp. nov. and Nocardioides eburneoflavus sp. nov., Iolated from Soil.</title>
        <authorList>
            <person name="Roh S.G."/>
            <person name="Lee C."/>
            <person name="Kim M.-K."/>
            <person name="Kim S.B."/>
        </authorList>
    </citation>
    <scope>NUCLEOTIDE SEQUENCE [LARGE SCALE GENOMIC DNA]</scope>
    <source>
        <strain evidence="2 3">MMS17-SY117</strain>
    </source>
</reference>
<feature type="transmembrane region" description="Helical" evidence="1">
    <location>
        <begin position="115"/>
        <end position="134"/>
    </location>
</feature>
<evidence type="ECO:0000256" key="1">
    <source>
        <dbReference type="SAM" id="Phobius"/>
    </source>
</evidence>
<dbReference type="Proteomes" id="UP000294894">
    <property type="component" value="Chromosome"/>
</dbReference>
<dbReference type="EMBL" id="CP038267">
    <property type="protein sequence ID" value="QBR91251.1"/>
    <property type="molecule type" value="Genomic_DNA"/>
</dbReference>
<feature type="transmembrane region" description="Helical" evidence="1">
    <location>
        <begin position="21"/>
        <end position="40"/>
    </location>
</feature>
<dbReference type="AlphaFoldDB" id="A0A4P7GHN6"/>
<accession>A0A4P7GHN6</accession>
<dbReference type="OrthoDB" id="3789773at2"/>
<gene>
    <name evidence="2" type="ORF">EXE57_02410</name>
</gene>
<evidence type="ECO:0000313" key="2">
    <source>
        <dbReference type="EMBL" id="QBR91251.1"/>
    </source>
</evidence>
<keyword evidence="1" id="KW-0472">Membrane</keyword>
<feature type="transmembrane region" description="Helical" evidence="1">
    <location>
        <begin position="146"/>
        <end position="167"/>
    </location>
</feature>